<feature type="binding site" evidence="5">
    <location>
        <position position="339"/>
    </location>
    <ligand>
        <name>Mn(2+)</name>
        <dbReference type="ChEBI" id="CHEBI:29035"/>
        <label>2</label>
    </ligand>
</feature>
<dbReference type="Gene3D" id="3.40.720.10">
    <property type="entry name" value="Alkaline Phosphatase, subunit A"/>
    <property type="match status" value="1"/>
</dbReference>
<keyword evidence="9" id="KW-1185">Reference proteome</keyword>
<dbReference type="InterPro" id="IPR024052">
    <property type="entry name" value="Phosphopentomutase_DeoB_cap_sf"/>
</dbReference>
<dbReference type="GO" id="GO:0008973">
    <property type="term" value="F:phosphopentomutase activity"/>
    <property type="evidence" value="ECO:0007669"/>
    <property type="project" value="UniProtKB-EC"/>
</dbReference>
<dbReference type="InterPro" id="IPR006124">
    <property type="entry name" value="Metalloenzyme"/>
</dbReference>
<evidence type="ECO:0000313" key="8">
    <source>
        <dbReference type="EMBL" id="MEQ2554153.1"/>
    </source>
</evidence>
<dbReference type="SUPFAM" id="SSF143856">
    <property type="entry name" value="DeoB insert domain-like"/>
    <property type="match status" value="1"/>
</dbReference>
<feature type="binding site" evidence="5">
    <location>
        <position position="13"/>
    </location>
    <ligand>
        <name>Mn(2+)</name>
        <dbReference type="ChEBI" id="CHEBI:29035"/>
        <label>1</label>
    </ligand>
</feature>
<comment type="cofactor">
    <cofactor evidence="5">
        <name>Mn(2+)</name>
        <dbReference type="ChEBI" id="CHEBI:29035"/>
    </cofactor>
    <text evidence="5">Binds 2 manganese ions.</text>
</comment>
<dbReference type="CDD" id="cd16009">
    <property type="entry name" value="PPM"/>
    <property type="match status" value="1"/>
</dbReference>
<comment type="caution">
    <text evidence="8">The sequence shown here is derived from an EMBL/GenBank/DDBJ whole genome shotgun (WGS) entry which is preliminary data.</text>
</comment>
<comment type="function">
    <text evidence="5">Isomerase that catalyzes the conversion of deoxy-ribose 1-phosphate (dRib-1-P) and ribose 1-phosphate (Rib-1-P) to deoxy-ribose 5-phosphate (dRib-5-P) and ribose 5-phosphate (Rib-5-P), respectively.</text>
</comment>
<dbReference type="HAMAP" id="MF_00740">
    <property type="entry name" value="Phosphopentomut"/>
    <property type="match status" value="1"/>
</dbReference>
<evidence type="ECO:0000259" key="7">
    <source>
        <dbReference type="Pfam" id="PF01676"/>
    </source>
</evidence>
<evidence type="ECO:0000256" key="1">
    <source>
        <dbReference type="ARBA" id="ARBA00010373"/>
    </source>
</evidence>
<keyword evidence="3 5" id="KW-0464">Manganese</keyword>
<comment type="subcellular location">
    <subcellularLocation>
        <location evidence="5">Cytoplasm</location>
    </subcellularLocation>
</comment>
<dbReference type="Gene3D" id="3.30.70.1250">
    <property type="entry name" value="Phosphopentomutase"/>
    <property type="match status" value="1"/>
</dbReference>
<sequence length="402" mass="43900">MAEVKRVIWIVLDSVGIGELPDADKFGDVGSNTLCNTAKAVGGLKIPNMVQLGIGNIAGITGIEKCEQPKGCYGRLAEISNGKDTTIGHWEMTGIYSPDPFPVYPDGFPQEVIEPFIKETGVSGILGNIPASGTEIIKQLGEEHIRTGKPIIYTSGDSVFQIAAHEDVIPVERLYELCHTARRILTGKHAVARVIARPFTGENGVYTRTPNRRDFSLKPSTDNILCRVQDKGLSVIGVGKIEDIFAGVGIGEATHTKDNQDGIDVTLRYMKQENEGIIYTNLVEFDSAWGHRNDVKGYARGLEEFDARLPEIFAAMRKDDMLIITADHGCDPTTPSTDHSREYVPLLMYGEALNKNVDLGTGKTYANIAQTIADIFGTEPTTIGESYAKKILKNESDNRKNG</sequence>
<feature type="binding site" evidence="5">
    <location>
        <position position="327"/>
    </location>
    <ligand>
        <name>Mn(2+)</name>
        <dbReference type="ChEBI" id="CHEBI:29035"/>
        <label>1</label>
    </ligand>
</feature>
<evidence type="ECO:0000313" key="9">
    <source>
        <dbReference type="Proteomes" id="UP001546774"/>
    </source>
</evidence>
<dbReference type="PIRSF" id="PIRSF001491">
    <property type="entry name" value="Ppentomutase"/>
    <property type="match status" value="1"/>
</dbReference>
<evidence type="ECO:0000256" key="3">
    <source>
        <dbReference type="ARBA" id="ARBA00023211"/>
    </source>
</evidence>
<feature type="domain" description="Metalloenzyme" evidence="7">
    <location>
        <begin position="5"/>
        <end position="379"/>
    </location>
</feature>
<dbReference type="Proteomes" id="UP001546774">
    <property type="component" value="Unassembled WGS sequence"/>
</dbReference>
<protein>
    <recommendedName>
        <fullName evidence="5 6">Phosphopentomutase</fullName>
        <ecNumber evidence="5 6">5.4.2.7</ecNumber>
    </recommendedName>
    <alternativeName>
        <fullName evidence="5">Phosphodeoxyribomutase</fullName>
    </alternativeName>
</protein>
<keyword evidence="5" id="KW-0963">Cytoplasm</keyword>
<name>A0ABV1H3V0_9FIRM</name>
<evidence type="ECO:0000256" key="6">
    <source>
        <dbReference type="NCBIfam" id="TIGR01696"/>
    </source>
</evidence>
<keyword evidence="4 5" id="KW-0413">Isomerase</keyword>
<feature type="binding site" evidence="5">
    <location>
        <position position="286"/>
    </location>
    <ligand>
        <name>Mn(2+)</name>
        <dbReference type="ChEBI" id="CHEBI:29035"/>
        <label>2</label>
    </ligand>
</feature>
<comment type="catalytic activity">
    <reaction evidence="5">
        <text>alpha-D-ribose 1-phosphate = D-ribose 5-phosphate</text>
        <dbReference type="Rhea" id="RHEA:18793"/>
        <dbReference type="ChEBI" id="CHEBI:57720"/>
        <dbReference type="ChEBI" id="CHEBI:78346"/>
        <dbReference type="EC" id="5.4.2.7"/>
    </reaction>
</comment>
<organism evidence="8 9">
    <name type="scientific">Lachnospira intestinalis</name>
    <dbReference type="NCBI Taxonomy" id="3133158"/>
    <lineage>
        <taxon>Bacteria</taxon>
        <taxon>Bacillati</taxon>
        <taxon>Bacillota</taxon>
        <taxon>Clostridia</taxon>
        <taxon>Lachnospirales</taxon>
        <taxon>Lachnospiraceae</taxon>
        <taxon>Lachnospira</taxon>
    </lineage>
</organism>
<feature type="binding site" evidence="5">
    <location>
        <position position="328"/>
    </location>
    <ligand>
        <name>Mn(2+)</name>
        <dbReference type="ChEBI" id="CHEBI:29035"/>
        <label>1</label>
    </ligand>
</feature>
<feature type="binding site" evidence="5">
    <location>
        <position position="291"/>
    </location>
    <ligand>
        <name>Mn(2+)</name>
        <dbReference type="ChEBI" id="CHEBI:29035"/>
        <label>2</label>
    </ligand>
</feature>
<comment type="pathway">
    <text evidence="5">Carbohydrate degradation; 2-deoxy-D-ribose 1-phosphate degradation; D-glyceraldehyde 3-phosphate and acetaldehyde from 2-deoxy-alpha-D-ribose 1-phosphate: step 1/2.</text>
</comment>
<dbReference type="PANTHER" id="PTHR21110:SF0">
    <property type="entry name" value="PHOSPHOPENTOMUTASE"/>
    <property type="match status" value="1"/>
</dbReference>
<comment type="catalytic activity">
    <reaction evidence="5">
        <text>2-deoxy-alpha-D-ribose 1-phosphate = 2-deoxy-D-ribose 5-phosphate</text>
        <dbReference type="Rhea" id="RHEA:27658"/>
        <dbReference type="ChEBI" id="CHEBI:57259"/>
        <dbReference type="ChEBI" id="CHEBI:62877"/>
        <dbReference type="EC" id="5.4.2.7"/>
    </reaction>
</comment>
<dbReference type="InterPro" id="IPR017850">
    <property type="entry name" value="Alkaline_phosphatase_core_sf"/>
</dbReference>
<dbReference type="Pfam" id="PF01676">
    <property type="entry name" value="Metalloenzyme"/>
    <property type="match status" value="1"/>
</dbReference>
<dbReference type="InterPro" id="IPR010045">
    <property type="entry name" value="DeoB"/>
</dbReference>
<gene>
    <name evidence="5" type="primary">deoB</name>
    <name evidence="8" type="ORF">WMO37_03860</name>
</gene>
<accession>A0ABV1H3V0</accession>
<evidence type="ECO:0000256" key="5">
    <source>
        <dbReference type="HAMAP-Rule" id="MF_00740"/>
    </source>
</evidence>
<evidence type="ECO:0000256" key="2">
    <source>
        <dbReference type="ARBA" id="ARBA00022723"/>
    </source>
</evidence>
<proteinExistence type="inferred from homology"/>
<evidence type="ECO:0000256" key="4">
    <source>
        <dbReference type="ARBA" id="ARBA00023235"/>
    </source>
</evidence>
<dbReference type="SUPFAM" id="SSF53649">
    <property type="entry name" value="Alkaline phosphatase-like"/>
    <property type="match status" value="1"/>
</dbReference>
<dbReference type="PANTHER" id="PTHR21110">
    <property type="entry name" value="PHOSPHOPENTOMUTASE"/>
    <property type="match status" value="1"/>
</dbReference>
<dbReference type="EC" id="5.4.2.7" evidence="5 6"/>
<reference evidence="8" key="1">
    <citation type="submission" date="2024-03" db="EMBL/GenBank/DDBJ databases">
        <title>Human intestinal bacterial collection.</title>
        <authorList>
            <person name="Pauvert C."/>
            <person name="Hitch T.C.A."/>
            <person name="Clavel T."/>
        </authorList>
    </citation>
    <scope>NUCLEOTIDE SEQUENCE [LARGE SCALE GENOMIC DNA]</scope>
    <source>
        <strain evidence="8">CLA-AA-H89B</strain>
    </source>
</reference>
<keyword evidence="2 5" id="KW-0479">Metal-binding</keyword>
<dbReference type="NCBIfam" id="NF003766">
    <property type="entry name" value="PRK05362.1"/>
    <property type="match status" value="1"/>
</dbReference>
<dbReference type="EMBL" id="JBBMFS010000002">
    <property type="protein sequence ID" value="MEQ2554153.1"/>
    <property type="molecule type" value="Genomic_DNA"/>
</dbReference>
<dbReference type="NCBIfam" id="TIGR01696">
    <property type="entry name" value="deoB"/>
    <property type="match status" value="1"/>
</dbReference>
<comment type="similarity">
    <text evidence="1 5">Belongs to the phosphopentomutase family.</text>
</comment>